<feature type="domain" description="Pyrrolo-quinoline quinone repeat" evidence="1">
    <location>
        <begin position="92"/>
        <end position="200"/>
    </location>
</feature>
<dbReference type="PANTHER" id="PTHR34512:SF30">
    <property type="entry name" value="OUTER MEMBRANE PROTEIN ASSEMBLY FACTOR BAMB"/>
    <property type="match status" value="1"/>
</dbReference>
<name>A0ABR7CYX9_9BACT</name>
<dbReference type="InterPro" id="IPR015943">
    <property type="entry name" value="WD40/YVTN_repeat-like_dom_sf"/>
</dbReference>
<accession>A0ABR7CYX9</accession>
<organism evidence="2 3">
    <name type="scientific">Butyricimonas hominis</name>
    <dbReference type="NCBI Taxonomy" id="2763032"/>
    <lineage>
        <taxon>Bacteria</taxon>
        <taxon>Pseudomonadati</taxon>
        <taxon>Bacteroidota</taxon>
        <taxon>Bacteroidia</taxon>
        <taxon>Bacteroidales</taxon>
        <taxon>Odoribacteraceae</taxon>
        <taxon>Butyricimonas</taxon>
    </lineage>
</organism>
<dbReference type="Pfam" id="PF13360">
    <property type="entry name" value="PQQ_2"/>
    <property type="match status" value="1"/>
</dbReference>
<gene>
    <name evidence="2" type="ORF">H8S64_06410</name>
</gene>
<dbReference type="PANTHER" id="PTHR34512">
    <property type="entry name" value="CELL SURFACE PROTEIN"/>
    <property type="match status" value="1"/>
</dbReference>
<proteinExistence type="predicted"/>
<dbReference type="Proteomes" id="UP000646484">
    <property type="component" value="Unassembled WGS sequence"/>
</dbReference>
<dbReference type="SUPFAM" id="SSF50998">
    <property type="entry name" value="Quinoprotein alcohol dehydrogenase-like"/>
    <property type="match status" value="1"/>
</dbReference>
<dbReference type="InterPro" id="IPR011047">
    <property type="entry name" value="Quinoprotein_ADH-like_sf"/>
</dbReference>
<keyword evidence="3" id="KW-1185">Reference proteome</keyword>
<evidence type="ECO:0000313" key="2">
    <source>
        <dbReference type="EMBL" id="MBC5620727.1"/>
    </source>
</evidence>
<protein>
    <submittedName>
        <fullName evidence="2">PQQ-binding-like beta-propeller repeat protein</fullName>
    </submittedName>
</protein>
<dbReference type="SUPFAM" id="SSF50969">
    <property type="entry name" value="YVTN repeat-like/Quinoprotein amine dehydrogenase"/>
    <property type="match status" value="1"/>
</dbReference>
<comment type="caution">
    <text evidence="2">The sequence shown here is derived from an EMBL/GenBank/DDBJ whole genome shotgun (WGS) entry which is preliminary data.</text>
</comment>
<dbReference type="InterPro" id="IPR002372">
    <property type="entry name" value="PQQ_rpt_dom"/>
</dbReference>
<dbReference type="RefSeq" id="WP_186975398.1">
    <property type="nucleotide sequence ID" value="NZ_JACOOH010000002.1"/>
</dbReference>
<evidence type="ECO:0000313" key="3">
    <source>
        <dbReference type="Proteomes" id="UP000646484"/>
    </source>
</evidence>
<evidence type="ECO:0000259" key="1">
    <source>
        <dbReference type="Pfam" id="PF13360"/>
    </source>
</evidence>
<dbReference type="EMBL" id="JACOOH010000002">
    <property type="protein sequence ID" value="MBC5620727.1"/>
    <property type="molecule type" value="Genomic_DNA"/>
</dbReference>
<reference evidence="2 3" key="1">
    <citation type="submission" date="2020-08" db="EMBL/GenBank/DDBJ databases">
        <title>Genome public.</title>
        <authorList>
            <person name="Liu C."/>
            <person name="Sun Q."/>
        </authorList>
    </citation>
    <scope>NUCLEOTIDE SEQUENCE [LARGE SCALE GENOMIC DNA]</scope>
    <source>
        <strain evidence="2 3">NSJ-56</strain>
    </source>
</reference>
<sequence>MVTTLHFIRFSILILVCVMVVPEADAQARRKVDDEEIANRIVGRDYERQINISGREIVFDGNIRYMYPDTINLSLFVQLERLSRSGNPLNAGVLLTVDAENEKVLWREKINNEYERLNPIGSILLLEAGNNTACYDRNTGKILWQHKNHFSHASEKWGIAMGYKLTSSSPRPKLQGVDVKTGEVLWENHLYTKYGWTEMNGKDDSLVFVVSDALYGLNVKSGKVWRHELFLKDLPFERGKEELMQSLVSNIYMEDDKIYVASCDRVFCLDRNGKVLWLQGVPRKIAAQSLLFTKDNLLYMVSLGYGKVGTLYPAWGQTFIASFNKETGFQNSFSAYPKELGKINYVQLRGDTLYTLFEKYMLKFSIDSIRGISPLKFIYDQEKDAMKYLVSENVFVMDEHSLYKSLYECDSTKTYVFTNQQAILCVNGDMASYVWLQPGQYWVSYMAYRGYHFLANEDETMVVNPGGELVAHLRVGKESVRIGDKLFDAQNNRIVIVDLESIIR</sequence>
<dbReference type="Gene3D" id="2.130.10.10">
    <property type="entry name" value="YVTN repeat-like/Quinoprotein amine dehydrogenase"/>
    <property type="match status" value="1"/>
</dbReference>
<dbReference type="InterPro" id="IPR011044">
    <property type="entry name" value="Quino_amine_DH_bsu"/>
</dbReference>